<proteinExistence type="inferred from homology"/>
<dbReference type="AlphaFoldDB" id="A0A7X3IFN4"/>
<dbReference type="Pfam" id="PF08327">
    <property type="entry name" value="AHSA1"/>
    <property type="match status" value="1"/>
</dbReference>
<dbReference type="InterPro" id="IPR023393">
    <property type="entry name" value="START-like_dom_sf"/>
</dbReference>
<dbReference type="SUPFAM" id="SSF55961">
    <property type="entry name" value="Bet v1-like"/>
    <property type="match status" value="1"/>
</dbReference>
<evidence type="ECO:0000313" key="5">
    <source>
        <dbReference type="Proteomes" id="UP000460318"/>
    </source>
</evidence>
<comment type="similarity">
    <text evidence="1">Belongs to the AHA1 family.</text>
</comment>
<sequence length="143" mass="16221">MSTSISRVMIHSNPAKVWDALTNPELVKQWQYGSLLISDWQVGSEIRFRNEWEGQVFEQWGKVLEVVPNKLIKYTLFAPRPGVEDKPENYFVMSYILTEDGGNTLLSIEQNDTRPGSDSEVQESQDDDSGSVLSVLKHMVEAS</sequence>
<comment type="caution">
    <text evidence="4">The sequence shown here is derived from an EMBL/GenBank/DDBJ whole genome shotgun (WGS) entry which is preliminary data.</text>
</comment>
<dbReference type="Proteomes" id="UP000460318">
    <property type="component" value="Unassembled WGS sequence"/>
</dbReference>
<evidence type="ECO:0000313" key="4">
    <source>
        <dbReference type="EMBL" id="MWV43034.1"/>
    </source>
</evidence>
<accession>A0A7X3IFN4</accession>
<organism evidence="4 5">
    <name type="scientific">Paenibacillus dendrobii</name>
    <dbReference type="NCBI Taxonomy" id="2691084"/>
    <lineage>
        <taxon>Bacteria</taxon>
        <taxon>Bacillati</taxon>
        <taxon>Bacillota</taxon>
        <taxon>Bacilli</taxon>
        <taxon>Bacillales</taxon>
        <taxon>Paenibacillaceae</taxon>
        <taxon>Paenibacillus</taxon>
    </lineage>
</organism>
<keyword evidence="5" id="KW-1185">Reference proteome</keyword>
<dbReference type="RefSeq" id="WP_160496584.1">
    <property type="nucleotide sequence ID" value="NZ_WUBI01000001.1"/>
</dbReference>
<feature type="region of interest" description="Disordered" evidence="2">
    <location>
        <begin position="106"/>
        <end position="131"/>
    </location>
</feature>
<feature type="compositionally biased region" description="Acidic residues" evidence="2">
    <location>
        <begin position="120"/>
        <end position="129"/>
    </location>
</feature>
<evidence type="ECO:0000259" key="3">
    <source>
        <dbReference type="Pfam" id="PF08327"/>
    </source>
</evidence>
<evidence type="ECO:0000256" key="1">
    <source>
        <dbReference type="ARBA" id="ARBA00006817"/>
    </source>
</evidence>
<protein>
    <submittedName>
        <fullName evidence="4">ATPase</fullName>
    </submittedName>
</protein>
<dbReference type="Gene3D" id="3.30.530.20">
    <property type="match status" value="1"/>
</dbReference>
<evidence type="ECO:0000256" key="2">
    <source>
        <dbReference type="SAM" id="MobiDB-lite"/>
    </source>
</evidence>
<dbReference type="EMBL" id="WUBI01000001">
    <property type="protein sequence ID" value="MWV43034.1"/>
    <property type="molecule type" value="Genomic_DNA"/>
</dbReference>
<name>A0A7X3IFN4_9BACL</name>
<dbReference type="InterPro" id="IPR013538">
    <property type="entry name" value="ASHA1/2-like_C"/>
</dbReference>
<gene>
    <name evidence="4" type="ORF">GRF59_05275</name>
</gene>
<feature type="domain" description="Activator of Hsp90 ATPase homologue 1/2-like C-terminal" evidence="3">
    <location>
        <begin position="13"/>
        <end position="121"/>
    </location>
</feature>
<reference evidence="4 5" key="1">
    <citation type="submission" date="2019-12" db="EMBL/GenBank/DDBJ databases">
        <title>Paenibacillus sp. nov., an endophytic bacterium isolated from the stem of Dendrobium.</title>
        <authorList>
            <person name="Zhao R."/>
        </authorList>
    </citation>
    <scope>NUCLEOTIDE SEQUENCE [LARGE SCALE GENOMIC DNA]</scope>
    <source>
        <strain evidence="4 5">HJL G12</strain>
    </source>
</reference>